<dbReference type="RefSeq" id="WP_144041308.1">
    <property type="nucleotide sequence ID" value="NZ_BMPL01000018.1"/>
</dbReference>
<comment type="caution">
    <text evidence="12">The sequence shown here is derived from an EMBL/GenBank/DDBJ whole genome shotgun (WGS) entry which is preliminary data.</text>
</comment>
<dbReference type="GO" id="GO:0000166">
    <property type="term" value="F:nucleotide binding"/>
    <property type="evidence" value="ECO:0007669"/>
    <property type="project" value="UniProtKB-KW"/>
</dbReference>
<dbReference type="SUPFAM" id="SSF63380">
    <property type="entry name" value="Riboflavin synthase domain-like"/>
    <property type="match status" value="1"/>
</dbReference>
<dbReference type="EMBL" id="VKGK01000021">
    <property type="protein sequence ID" value="TRY13278.1"/>
    <property type="molecule type" value="Genomic_DNA"/>
</dbReference>
<reference evidence="13" key="1">
    <citation type="submission" date="2019-07" db="EMBL/GenBank/DDBJ databases">
        <title>Shewanella sp. YLB-08 draft genomic sequence.</title>
        <authorList>
            <person name="Yu L."/>
        </authorList>
    </citation>
    <scope>NUCLEOTIDE SEQUENCE [LARGE SCALE GENOMIC DNA]</scope>
    <source>
        <strain evidence="13">JCM 20706</strain>
    </source>
</reference>
<protein>
    <recommendedName>
        <fullName evidence="3">ferredoxin--NADP(+) reductase</fullName>
        <ecNumber evidence="3">1.18.1.2</ecNumber>
    </recommendedName>
</protein>
<keyword evidence="7" id="KW-0521">NADP</keyword>
<dbReference type="Gene3D" id="2.40.30.10">
    <property type="entry name" value="Translation factors"/>
    <property type="match status" value="1"/>
</dbReference>
<dbReference type="Gene3D" id="3.40.50.80">
    <property type="entry name" value="Nucleotide-binding domain of ferredoxin-NADP reductase (FNR) module"/>
    <property type="match status" value="1"/>
</dbReference>
<evidence type="ECO:0000256" key="2">
    <source>
        <dbReference type="ARBA" id="ARBA00008312"/>
    </source>
</evidence>
<evidence type="ECO:0000313" key="12">
    <source>
        <dbReference type="EMBL" id="TRY13278.1"/>
    </source>
</evidence>
<comment type="cofactor">
    <cofactor evidence="9">
        <name>[2Fe-2S] cluster</name>
        <dbReference type="ChEBI" id="CHEBI:190135"/>
    </cofactor>
</comment>
<dbReference type="Proteomes" id="UP000318126">
    <property type="component" value="Unassembled WGS sequence"/>
</dbReference>
<dbReference type="OrthoDB" id="9784483at2"/>
<keyword evidence="4" id="KW-0285">Flavoprotein</keyword>
<dbReference type="SUPFAM" id="SSF52343">
    <property type="entry name" value="Ferredoxin reductase-like, C-terminal NADP-linked domain"/>
    <property type="match status" value="1"/>
</dbReference>
<organism evidence="12 13">
    <name type="scientific">Shewanella hanedai</name>
    <name type="common">Alteromonas hanedai</name>
    <dbReference type="NCBI Taxonomy" id="25"/>
    <lineage>
        <taxon>Bacteria</taxon>
        <taxon>Pseudomonadati</taxon>
        <taxon>Pseudomonadota</taxon>
        <taxon>Gammaproteobacteria</taxon>
        <taxon>Alteromonadales</taxon>
        <taxon>Shewanellaceae</taxon>
        <taxon>Shewanella</taxon>
    </lineage>
</organism>
<dbReference type="GO" id="GO:0004324">
    <property type="term" value="F:ferredoxin-NADP+ reductase activity"/>
    <property type="evidence" value="ECO:0007669"/>
    <property type="project" value="UniProtKB-EC"/>
</dbReference>
<keyword evidence="5" id="KW-0547">Nucleotide-binding</keyword>
<dbReference type="InterPro" id="IPR017927">
    <property type="entry name" value="FAD-bd_FR_type"/>
</dbReference>
<dbReference type="Pfam" id="PF00970">
    <property type="entry name" value="FAD_binding_6"/>
    <property type="match status" value="1"/>
</dbReference>
<dbReference type="CDD" id="cd06195">
    <property type="entry name" value="FNR1"/>
    <property type="match status" value="1"/>
</dbReference>
<keyword evidence="8" id="KW-0560">Oxidoreductase</keyword>
<gene>
    <name evidence="12" type="ORF">FN961_16660</name>
</gene>
<comment type="catalytic activity">
    <reaction evidence="10">
        <text>2 reduced [2Fe-2S]-[ferredoxin] + NADP(+) + H(+) = 2 oxidized [2Fe-2S]-[ferredoxin] + NADPH</text>
        <dbReference type="Rhea" id="RHEA:20125"/>
        <dbReference type="Rhea" id="RHEA-COMP:10000"/>
        <dbReference type="Rhea" id="RHEA-COMP:10001"/>
        <dbReference type="ChEBI" id="CHEBI:15378"/>
        <dbReference type="ChEBI" id="CHEBI:33737"/>
        <dbReference type="ChEBI" id="CHEBI:33738"/>
        <dbReference type="ChEBI" id="CHEBI:57783"/>
        <dbReference type="ChEBI" id="CHEBI:58349"/>
        <dbReference type="EC" id="1.18.1.2"/>
    </reaction>
</comment>
<dbReference type="PRINTS" id="PR00371">
    <property type="entry name" value="FPNCR"/>
</dbReference>
<accession>A0A553JLF0</accession>
<dbReference type="InterPro" id="IPR001709">
    <property type="entry name" value="Flavoprot_Pyr_Nucl_cyt_Rdtase"/>
</dbReference>
<dbReference type="EC" id="1.18.1.2" evidence="3"/>
<dbReference type="InterPro" id="IPR033892">
    <property type="entry name" value="FNR_bac"/>
</dbReference>
<name>A0A553JLF0_SHEHA</name>
<dbReference type="PROSITE" id="PS51384">
    <property type="entry name" value="FAD_FR"/>
    <property type="match status" value="1"/>
</dbReference>
<evidence type="ECO:0000313" key="13">
    <source>
        <dbReference type="Proteomes" id="UP000318126"/>
    </source>
</evidence>
<evidence type="ECO:0000256" key="8">
    <source>
        <dbReference type="ARBA" id="ARBA00023002"/>
    </source>
</evidence>
<comment type="similarity">
    <text evidence="2">Belongs to the ferredoxin--NADP reductase type 1 family.</text>
</comment>
<evidence type="ECO:0000259" key="11">
    <source>
        <dbReference type="PROSITE" id="PS51384"/>
    </source>
</evidence>
<dbReference type="InterPro" id="IPR008333">
    <property type="entry name" value="Cbr1-like_FAD-bd_dom"/>
</dbReference>
<dbReference type="InterPro" id="IPR001433">
    <property type="entry name" value="OxRdtase_FAD/NAD-bd"/>
</dbReference>
<feature type="domain" description="FAD-binding FR-type" evidence="11">
    <location>
        <begin position="1"/>
        <end position="98"/>
    </location>
</feature>
<dbReference type="PANTHER" id="PTHR47878:SF1">
    <property type="entry name" value="FLAVODOXIN_FERREDOXIN--NADP REDUCTASE"/>
    <property type="match status" value="1"/>
</dbReference>
<evidence type="ECO:0000256" key="3">
    <source>
        <dbReference type="ARBA" id="ARBA00013223"/>
    </source>
</evidence>
<dbReference type="PANTHER" id="PTHR47878">
    <property type="entry name" value="OXIDOREDUCTASE FAD/NAD(P)-BINDING DOMAIN PROTEIN"/>
    <property type="match status" value="1"/>
</dbReference>
<dbReference type="GO" id="GO:0042167">
    <property type="term" value="P:heme catabolic process"/>
    <property type="evidence" value="ECO:0007669"/>
    <property type="project" value="TreeGrafter"/>
</dbReference>
<evidence type="ECO:0000256" key="5">
    <source>
        <dbReference type="ARBA" id="ARBA00022741"/>
    </source>
</evidence>
<dbReference type="InterPro" id="IPR039261">
    <property type="entry name" value="FNR_nucleotide-bd"/>
</dbReference>
<evidence type="ECO:0000256" key="6">
    <source>
        <dbReference type="ARBA" id="ARBA00022827"/>
    </source>
</evidence>
<dbReference type="InterPro" id="IPR051930">
    <property type="entry name" value="FNR_type-1"/>
</dbReference>
<sequence length="246" mass="27724">MWVEGEVIERTDWCDNLFSLKIKVDIEPYIAGQFIKLSQVINDKRIGRAYSVVNAPNSDYVEVLAISVLDGLLSPNLQQLKIGDRIEVSGKAAGFMTLEEVPPQGKDLWLLATGTAVGPFISILETPEPWERFENVVLVYGVREAKDLAYKEKLLQLEKRYPNQFKLLFSVTRESYPNALEVRISTALASGEIERRLGLEITAENAQVMLCGNPEMIKDANNILLEKGLAKNLRRAPGQITIEKYW</sequence>
<evidence type="ECO:0000256" key="1">
    <source>
        <dbReference type="ARBA" id="ARBA00001974"/>
    </source>
</evidence>
<comment type="cofactor">
    <cofactor evidence="1">
        <name>FAD</name>
        <dbReference type="ChEBI" id="CHEBI:57692"/>
    </cofactor>
</comment>
<evidence type="ECO:0000256" key="7">
    <source>
        <dbReference type="ARBA" id="ARBA00022857"/>
    </source>
</evidence>
<keyword evidence="6" id="KW-0274">FAD</keyword>
<evidence type="ECO:0000256" key="10">
    <source>
        <dbReference type="ARBA" id="ARBA00047776"/>
    </source>
</evidence>
<evidence type="ECO:0000256" key="4">
    <source>
        <dbReference type="ARBA" id="ARBA00022630"/>
    </source>
</evidence>
<keyword evidence="13" id="KW-1185">Reference proteome</keyword>
<proteinExistence type="inferred from homology"/>
<dbReference type="AlphaFoldDB" id="A0A553JLF0"/>
<dbReference type="Pfam" id="PF00175">
    <property type="entry name" value="NAD_binding_1"/>
    <property type="match status" value="1"/>
</dbReference>
<dbReference type="GO" id="GO:0034599">
    <property type="term" value="P:cellular response to oxidative stress"/>
    <property type="evidence" value="ECO:0007669"/>
    <property type="project" value="TreeGrafter"/>
</dbReference>
<evidence type="ECO:0000256" key="9">
    <source>
        <dbReference type="ARBA" id="ARBA00034078"/>
    </source>
</evidence>
<dbReference type="InterPro" id="IPR017938">
    <property type="entry name" value="Riboflavin_synthase-like_b-brl"/>
</dbReference>